<proteinExistence type="predicted"/>
<dbReference type="Gene3D" id="3.10.180.10">
    <property type="entry name" value="2,3-Dihydroxybiphenyl 1,2-Dioxygenase, domain 1"/>
    <property type="match status" value="1"/>
</dbReference>
<evidence type="ECO:0000259" key="1">
    <source>
        <dbReference type="PROSITE" id="PS51819"/>
    </source>
</evidence>
<organism evidence="2 3">
    <name type="scientific">Bradyrhizobium valentinum</name>
    <dbReference type="NCBI Taxonomy" id="1518501"/>
    <lineage>
        <taxon>Bacteria</taxon>
        <taxon>Pseudomonadati</taxon>
        <taxon>Pseudomonadota</taxon>
        <taxon>Alphaproteobacteria</taxon>
        <taxon>Hyphomicrobiales</taxon>
        <taxon>Nitrobacteraceae</taxon>
        <taxon>Bradyrhizobium</taxon>
    </lineage>
</organism>
<evidence type="ECO:0000313" key="2">
    <source>
        <dbReference type="EMBL" id="KRR07848.1"/>
    </source>
</evidence>
<keyword evidence="3" id="KW-1185">Reference proteome</keyword>
<dbReference type="InterPro" id="IPR029068">
    <property type="entry name" value="Glyas_Bleomycin-R_OHBP_Dase"/>
</dbReference>
<sequence length="128" mass="14143">MLDHISITVSDFAAAERFYDAIMQALGVVKVGRSDRWLGYGERADAEHPDRVYIAIYSGPKPDEATGRHWCFKAKSRSEVDAFWRAGIAAGGTGDGPPGLRHYHTAYYGAFLRDPDGNKVEAVCHRAE</sequence>
<dbReference type="SUPFAM" id="SSF54593">
    <property type="entry name" value="Glyoxalase/Bleomycin resistance protein/Dihydroxybiphenyl dioxygenase"/>
    <property type="match status" value="1"/>
</dbReference>
<dbReference type="OrthoDB" id="9807407at2"/>
<gene>
    <name evidence="2" type="ORF">CP49_07490</name>
</gene>
<dbReference type="InterPro" id="IPR004360">
    <property type="entry name" value="Glyas_Fos-R_dOase_dom"/>
</dbReference>
<comment type="caution">
    <text evidence="2">The sequence shown here is derived from an EMBL/GenBank/DDBJ whole genome shotgun (WGS) entry which is preliminary data.</text>
</comment>
<dbReference type="AlphaFoldDB" id="A0A0R3L4Z3"/>
<dbReference type="Pfam" id="PF00903">
    <property type="entry name" value="Glyoxalase"/>
    <property type="match status" value="1"/>
</dbReference>
<feature type="domain" description="VOC" evidence="1">
    <location>
        <begin position="1"/>
        <end position="125"/>
    </location>
</feature>
<dbReference type="Proteomes" id="UP000051913">
    <property type="component" value="Unassembled WGS sequence"/>
</dbReference>
<dbReference type="EMBL" id="LLXX01000090">
    <property type="protein sequence ID" value="KRR07848.1"/>
    <property type="molecule type" value="Genomic_DNA"/>
</dbReference>
<dbReference type="CDD" id="cd07262">
    <property type="entry name" value="VOC_like"/>
    <property type="match status" value="1"/>
</dbReference>
<dbReference type="STRING" id="1518501.CQ10_18430"/>
<dbReference type="InterPro" id="IPR037523">
    <property type="entry name" value="VOC_core"/>
</dbReference>
<name>A0A0R3L4Z3_9BRAD</name>
<dbReference type="PANTHER" id="PTHR35006">
    <property type="entry name" value="GLYOXALASE FAMILY PROTEIN (AFU_ORTHOLOGUE AFUA_5G14830)"/>
    <property type="match status" value="1"/>
</dbReference>
<dbReference type="PANTHER" id="PTHR35006:SF2">
    <property type="entry name" value="GLYOXALASE FAMILY PROTEIN (AFU_ORTHOLOGUE AFUA_5G14830)"/>
    <property type="match status" value="1"/>
</dbReference>
<protein>
    <submittedName>
        <fullName evidence="2">Glyoxalase</fullName>
    </submittedName>
</protein>
<reference evidence="2 3" key="1">
    <citation type="submission" date="2014-03" db="EMBL/GenBank/DDBJ databases">
        <title>Bradyrhizobium valentinum sp. nov., isolated from effective nodules of Lupinus mariae-josephae, a lupine endemic of basic-lime soils in Eastern Spain.</title>
        <authorList>
            <person name="Duran D."/>
            <person name="Rey L."/>
            <person name="Navarro A."/>
            <person name="Busquets A."/>
            <person name="Imperial J."/>
            <person name="Ruiz-Argueso T."/>
        </authorList>
    </citation>
    <scope>NUCLEOTIDE SEQUENCE [LARGE SCALE GENOMIC DNA]</scope>
    <source>
        <strain evidence="2 3">LmjM3</strain>
    </source>
</reference>
<accession>A0A0R3L4Z3</accession>
<dbReference type="PROSITE" id="PS51819">
    <property type="entry name" value="VOC"/>
    <property type="match status" value="1"/>
</dbReference>
<dbReference type="RefSeq" id="WP_057850818.1">
    <property type="nucleotide sequence ID" value="NZ_LLXX01000090.1"/>
</dbReference>
<evidence type="ECO:0000313" key="3">
    <source>
        <dbReference type="Proteomes" id="UP000051913"/>
    </source>
</evidence>